<feature type="region of interest" description="Disordered" evidence="1">
    <location>
        <begin position="58"/>
        <end position="110"/>
    </location>
</feature>
<name>A0A7X5ZSY8_9PSEU</name>
<protein>
    <submittedName>
        <fullName evidence="2">Uncharacterized protein</fullName>
    </submittedName>
</protein>
<dbReference type="AlphaFoldDB" id="A0A7X5ZSY8"/>
<evidence type="ECO:0000313" key="2">
    <source>
        <dbReference type="EMBL" id="NIJ14469.1"/>
    </source>
</evidence>
<evidence type="ECO:0000313" key="3">
    <source>
        <dbReference type="Proteomes" id="UP000545493"/>
    </source>
</evidence>
<comment type="caution">
    <text evidence="2">The sequence shown here is derived from an EMBL/GenBank/DDBJ whole genome shotgun (WGS) entry which is preliminary data.</text>
</comment>
<keyword evidence="3" id="KW-1185">Reference proteome</keyword>
<dbReference type="EMBL" id="JAAOYM010000002">
    <property type="protein sequence ID" value="NIJ14469.1"/>
    <property type="molecule type" value="Genomic_DNA"/>
</dbReference>
<proteinExistence type="predicted"/>
<gene>
    <name evidence="2" type="ORF">FHU38_004870</name>
</gene>
<organism evidence="2 3">
    <name type="scientific">Saccharomonospora amisosensis</name>
    <dbReference type="NCBI Taxonomy" id="1128677"/>
    <lineage>
        <taxon>Bacteria</taxon>
        <taxon>Bacillati</taxon>
        <taxon>Actinomycetota</taxon>
        <taxon>Actinomycetes</taxon>
        <taxon>Pseudonocardiales</taxon>
        <taxon>Pseudonocardiaceae</taxon>
        <taxon>Saccharomonospora</taxon>
    </lineage>
</organism>
<evidence type="ECO:0000256" key="1">
    <source>
        <dbReference type="SAM" id="MobiDB-lite"/>
    </source>
</evidence>
<reference evidence="2 3" key="1">
    <citation type="submission" date="2020-03" db="EMBL/GenBank/DDBJ databases">
        <title>Sequencing the genomes of 1000 actinobacteria strains.</title>
        <authorList>
            <person name="Klenk H.-P."/>
        </authorList>
    </citation>
    <scope>NUCLEOTIDE SEQUENCE [LARGE SCALE GENOMIC DNA]</scope>
    <source>
        <strain evidence="2 3">DSM 45685</strain>
    </source>
</reference>
<sequence length="110" mass="12070">MAGGGVRDERILMVKKRDCCDVCGGADGWVLDTVVDHDSGLITSAERPCQACAQRRSQELAVPQLGRPRTHSAKQRGRSRRRLSKLAAGLQRRRTDSATPVAKDHKRHAA</sequence>
<accession>A0A7X5ZSY8</accession>
<dbReference type="Proteomes" id="UP000545493">
    <property type="component" value="Unassembled WGS sequence"/>
</dbReference>
<feature type="compositionally biased region" description="Basic residues" evidence="1">
    <location>
        <begin position="68"/>
        <end position="84"/>
    </location>
</feature>
<dbReference type="RefSeq" id="WP_167176463.1">
    <property type="nucleotide sequence ID" value="NZ_JAAOYM010000002.1"/>
</dbReference>